<sequence>MANILAAQISNPILPRELERMIFEIAALARLTSIPTLILVAARVKEWVEPILYRVVLIEVMFARPLLGFPIFSGSIMAKAMEIKPQAFLRNSVKSLCLEYHTVFSLVQTILTTCTRISNLFMGYRPYSHLNALGALECLRRLAVPFRDVRRSLPLEGPHPLFRNVTHLELLSTLPGPVPHRDILAITASLPLMPHLTHVAFHTAPKDPAFYTALHANERLQCIVFRLNFAAASDVGNTQGFADDIRFVCVRGGFGDSRNAWLVGAHSGDDFWALADTFIAARRAKKVDHTRYCVDVDDTDDSWRT</sequence>
<protein>
    <submittedName>
        <fullName evidence="1">Uncharacterized protein</fullName>
    </submittedName>
</protein>
<dbReference type="AlphaFoldDB" id="A0A8H7CWU5"/>
<gene>
    <name evidence="1" type="ORF">MVEN_01330100</name>
</gene>
<comment type="caution">
    <text evidence="1">The sequence shown here is derived from an EMBL/GenBank/DDBJ whole genome shotgun (WGS) entry which is preliminary data.</text>
</comment>
<dbReference type="EMBL" id="JACAZI010000010">
    <property type="protein sequence ID" value="KAF7350263.1"/>
    <property type="molecule type" value="Genomic_DNA"/>
</dbReference>
<evidence type="ECO:0000313" key="2">
    <source>
        <dbReference type="Proteomes" id="UP000620124"/>
    </source>
</evidence>
<keyword evidence="2" id="KW-1185">Reference proteome</keyword>
<dbReference type="OrthoDB" id="3145912at2759"/>
<organism evidence="1 2">
    <name type="scientific">Mycena venus</name>
    <dbReference type="NCBI Taxonomy" id="2733690"/>
    <lineage>
        <taxon>Eukaryota</taxon>
        <taxon>Fungi</taxon>
        <taxon>Dikarya</taxon>
        <taxon>Basidiomycota</taxon>
        <taxon>Agaricomycotina</taxon>
        <taxon>Agaricomycetes</taxon>
        <taxon>Agaricomycetidae</taxon>
        <taxon>Agaricales</taxon>
        <taxon>Marasmiineae</taxon>
        <taxon>Mycenaceae</taxon>
        <taxon>Mycena</taxon>
    </lineage>
</organism>
<reference evidence="1" key="1">
    <citation type="submission" date="2020-05" db="EMBL/GenBank/DDBJ databases">
        <title>Mycena genomes resolve the evolution of fungal bioluminescence.</title>
        <authorList>
            <person name="Tsai I.J."/>
        </authorList>
    </citation>
    <scope>NUCLEOTIDE SEQUENCE</scope>
    <source>
        <strain evidence="1">CCC161011</strain>
    </source>
</reference>
<evidence type="ECO:0000313" key="1">
    <source>
        <dbReference type="EMBL" id="KAF7350263.1"/>
    </source>
</evidence>
<name>A0A8H7CWU5_9AGAR</name>
<proteinExistence type="predicted"/>
<dbReference type="Proteomes" id="UP000620124">
    <property type="component" value="Unassembled WGS sequence"/>
</dbReference>
<accession>A0A8H7CWU5</accession>